<evidence type="ECO:0000313" key="1">
    <source>
        <dbReference type="EMBL" id="QED40640.1"/>
    </source>
</evidence>
<dbReference type="KEGG" id="vg:80541326"/>
<keyword evidence="2" id="KW-1185">Reference proteome</keyword>
<reference evidence="1" key="1">
    <citation type="journal article" date="2019" name="Viruses">
        <title>A Novel Alphabaculovirus from the Soybean Looper, Chrysodeixis includens, that Produces Tetrahedral Occlusion Bodies and Encodes Two Copies of he65.</title>
        <authorList>
            <person name="Harrison R.L."/>
            <person name="Rowley D.L."/>
            <person name="Popham H.J.R."/>
        </authorList>
    </citation>
    <scope>NUCLEOTIDE SEQUENCE</scope>
    <source>
        <strain evidence="1">ChinNPV-1</strain>
    </source>
</reference>
<dbReference type="Pfam" id="PF03041">
    <property type="entry name" value="Baculo_LEF-2"/>
    <property type="match status" value="1"/>
</dbReference>
<sequence>MAFSLKTDEKLPQIPWTPLLSNLDNIQKDRTYSIRIDDFTVDLTPYTVFNEGGLTVAVSGTRLYYLMKNRILQEDSLQIQCESKKNFRKSMKNVCFKNCRSKKDVVLRIKNSVNLPSCMLRLLDEILIRPRGNRFRKRFVLNCYLVNVIRCKKCGYFCLEDAVALLYEHDSKCCREFNKLCLREENVYKPPKCENMKTKERLCPISGKCKGANPMSNF</sequence>
<evidence type="ECO:0000313" key="2">
    <source>
        <dbReference type="Proteomes" id="UP001162233"/>
    </source>
</evidence>
<proteinExistence type="predicted"/>
<accession>A0A5B8YRL1</accession>
<dbReference type="Proteomes" id="UP001162233">
    <property type="component" value="Segment"/>
</dbReference>
<dbReference type="GeneID" id="80541326"/>
<name>A0A5B8YRL1_9ABAC</name>
<dbReference type="EMBL" id="MK746083">
    <property type="protein sequence ID" value="QED40640.1"/>
    <property type="molecule type" value="Genomic_DNA"/>
</dbReference>
<dbReference type="GO" id="GO:0019083">
    <property type="term" value="P:viral transcription"/>
    <property type="evidence" value="ECO:0007669"/>
    <property type="project" value="InterPro"/>
</dbReference>
<dbReference type="RefSeq" id="YP_010802556.1">
    <property type="nucleotide sequence ID" value="NC_077025.1"/>
</dbReference>
<organism evidence="1 2">
    <name type="scientific">Chrysodeixis includens nucleopolyhedrovirus</name>
    <dbReference type="NCBI Taxonomy" id="1207438"/>
    <lineage>
        <taxon>Viruses</taxon>
        <taxon>Viruses incertae sedis</taxon>
        <taxon>Naldaviricetes</taxon>
        <taxon>Lefavirales</taxon>
        <taxon>Baculoviridae</taxon>
        <taxon>Alphabaculovirus</taxon>
        <taxon>Alphabaculovirus chrincludentis</taxon>
        <taxon>Alphabaculovirus alterchrincludentis</taxon>
    </lineage>
</organism>
<protein>
    <submittedName>
        <fullName evidence="1">LEF-2</fullName>
    </submittedName>
</protein>
<dbReference type="InterPro" id="IPR004283">
    <property type="entry name" value="Lef-2"/>
</dbReference>